<sequence length="134" mass="15065">MESIIDKVAWLHVVDGRILCARSRGKDTYYIPGGKREAGETEVETLVREIEEELSVRVKAESAVHYGTFEAEAHGKTDGVIVKMSCYTAEADGELSPASEIEELAWLTYQDKGHVSEVSRLIFDRLYETKQLID</sequence>
<dbReference type="PROSITE" id="PS51462">
    <property type="entry name" value="NUDIX"/>
    <property type="match status" value="1"/>
</dbReference>
<comment type="cofactor">
    <cofactor evidence="1">
        <name>Mg(2+)</name>
        <dbReference type="ChEBI" id="CHEBI:18420"/>
    </cofactor>
</comment>
<keyword evidence="2" id="KW-0378">Hydrolase</keyword>
<dbReference type="Pfam" id="PF00293">
    <property type="entry name" value="NUDIX"/>
    <property type="match status" value="1"/>
</dbReference>
<accession>A0A1B2DUV8</accession>
<evidence type="ECO:0000313" key="4">
    <source>
        <dbReference type="EMBL" id="ANY71499.1"/>
    </source>
</evidence>
<gene>
    <name evidence="4" type="ORF">BBD41_02290</name>
</gene>
<evidence type="ECO:0000256" key="2">
    <source>
        <dbReference type="ARBA" id="ARBA00022801"/>
    </source>
</evidence>
<dbReference type="PANTHER" id="PTHR43046:SF2">
    <property type="entry name" value="8-OXO-DGTP DIPHOSPHATASE-RELATED"/>
    <property type="match status" value="1"/>
</dbReference>
<protein>
    <submittedName>
        <fullName evidence="4">DNA mismatch repair protein MutT</fullName>
    </submittedName>
</protein>
<dbReference type="AlphaFoldDB" id="A0A1B2DUV8"/>
<dbReference type="PANTHER" id="PTHR43046">
    <property type="entry name" value="GDP-MANNOSE MANNOSYL HYDROLASE"/>
    <property type="match status" value="1"/>
</dbReference>
<dbReference type="KEGG" id="pib:BBD41_02290"/>
<feature type="domain" description="Nudix hydrolase" evidence="3">
    <location>
        <begin position="1"/>
        <end position="128"/>
    </location>
</feature>
<proteinExistence type="predicted"/>
<evidence type="ECO:0000259" key="3">
    <source>
        <dbReference type="PROSITE" id="PS51462"/>
    </source>
</evidence>
<name>A0A1B2DUV8_9BACL</name>
<dbReference type="CDD" id="cd04690">
    <property type="entry name" value="NUDIX_Hydrolase"/>
    <property type="match status" value="1"/>
</dbReference>
<dbReference type="GO" id="GO:0016787">
    <property type="term" value="F:hydrolase activity"/>
    <property type="evidence" value="ECO:0007669"/>
    <property type="project" value="UniProtKB-KW"/>
</dbReference>
<dbReference type="SUPFAM" id="SSF55811">
    <property type="entry name" value="Nudix"/>
    <property type="match status" value="1"/>
</dbReference>
<dbReference type="InterPro" id="IPR015797">
    <property type="entry name" value="NUDIX_hydrolase-like_dom_sf"/>
</dbReference>
<evidence type="ECO:0000256" key="1">
    <source>
        <dbReference type="ARBA" id="ARBA00001946"/>
    </source>
</evidence>
<reference evidence="4" key="1">
    <citation type="submission" date="2016-08" db="EMBL/GenBank/DDBJ databases">
        <title>Complete Genome Seqeunce of Paenibacillus sp. nov. IHBB 9852 from high altitute lake of Indian trans-Himalayas.</title>
        <authorList>
            <person name="Kiran S."/>
            <person name="Swarnkar M.K."/>
            <person name="Rana A."/>
            <person name="Tewari R."/>
            <person name="Gulati A."/>
        </authorList>
    </citation>
    <scope>NUCLEOTIDE SEQUENCE [LARGE SCALE GENOMIC DNA]</scope>
    <source>
        <strain evidence="4">IHBB 9852</strain>
    </source>
</reference>
<dbReference type="EMBL" id="CP016809">
    <property type="protein sequence ID" value="ANY71499.1"/>
    <property type="molecule type" value="Genomic_DNA"/>
</dbReference>
<dbReference type="RefSeq" id="WP_099476576.1">
    <property type="nucleotide sequence ID" value="NZ_CP016809.1"/>
</dbReference>
<dbReference type="InterPro" id="IPR000086">
    <property type="entry name" value="NUDIX_hydrolase_dom"/>
</dbReference>
<organism evidence="4">
    <name type="scientific">Paenibacillus ihbetae</name>
    <dbReference type="NCBI Taxonomy" id="1870820"/>
    <lineage>
        <taxon>Bacteria</taxon>
        <taxon>Bacillati</taxon>
        <taxon>Bacillota</taxon>
        <taxon>Bacilli</taxon>
        <taxon>Bacillales</taxon>
        <taxon>Paenibacillaceae</taxon>
        <taxon>Paenibacillus</taxon>
    </lineage>
</organism>
<dbReference type="Gene3D" id="3.90.79.10">
    <property type="entry name" value="Nucleoside Triphosphate Pyrophosphohydrolase"/>
    <property type="match status" value="1"/>
</dbReference>